<keyword evidence="8" id="KW-1185">Reference proteome</keyword>
<accession>A0A4R6R8V7</accession>
<evidence type="ECO:0000256" key="3">
    <source>
        <dbReference type="ARBA" id="ARBA00022763"/>
    </source>
</evidence>
<keyword evidence="4" id="KW-0234">DNA repair</keyword>
<evidence type="ECO:0000259" key="6">
    <source>
        <dbReference type="SMART" id="SM01009"/>
    </source>
</evidence>
<dbReference type="GO" id="GO:0005737">
    <property type="term" value="C:cytoplasm"/>
    <property type="evidence" value="ECO:0007669"/>
    <property type="project" value="TreeGrafter"/>
</dbReference>
<dbReference type="InterPro" id="IPR010316">
    <property type="entry name" value="AlkA_N"/>
</dbReference>
<dbReference type="OrthoDB" id="9811249at2"/>
<dbReference type="PANTHER" id="PTHR43003:SF13">
    <property type="entry name" value="DNA-3-METHYLADENINE GLYCOSYLASE 2"/>
    <property type="match status" value="1"/>
</dbReference>
<dbReference type="RefSeq" id="WP_133609483.1">
    <property type="nucleotide sequence ID" value="NZ_SNXW01000006.1"/>
</dbReference>
<feature type="domain" description="HhH-GPD" evidence="5">
    <location>
        <begin position="159"/>
        <end position="355"/>
    </location>
</feature>
<dbReference type="InterPro" id="IPR011257">
    <property type="entry name" value="DNA_glycosylase"/>
</dbReference>
<dbReference type="Gene3D" id="1.10.340.30">
    <property type="entry name" value="Hypothetical protein, domain 2"/>
    <property type="match status" value="1"/>
</dbReference>
<keyword evidence="3" id="KW-0227">DNA damage</keyword>
<comment type="caution">
    <text evidence="7">The sequence shown here is derived from an EMBL/GenBank/DDBJ whole genome shotgun (WGS) entry which is preliminary data.</text>
</comment>
<evidence type="ECO:0000259" key="5">
    <source>
        <dbReference type="SMART" id="SM00478"/>
    </source>
</evidence>
<evidence type="ECO:0000256" key="4">
    <source>
        <dbReference type="ARBA" id="ARBA00023204"/>
    </source>
</evidence>
<evidence type="ECO:0000313" key="7">
    <source>
        <dbReference type="EMBL" id="TDP82245.1"/>
    </source>
</evidence>
<dbReference type="GO" id="GO:0032131">
    <property type="term" value="F:alkylated DNA binding"/>
    <property type="evidence" value="ECO:0007669"/>
    <property type="project" value="TreeGrafter"/>
</dbReference>
<dbReference type="Pfam" id="PF00730">
    <property type="entry name" value="HhH-GPD"/>
    <property type="match status" value="1"/>
</dbReference>
<dbReference type="EMBL" id="SNXW01000006">
    <property type="protein sequence ID" value="TDP82245.1"/>
    <property type="molecule type" value="Genomic_DNA"/>
</dbReference>
<dbReference type="SUPFAM" id="SSF48150">
    <property type="entry name" value="DNA-glycosylase"/>
    <property type="match status" value="1"/>
</dbReference>
<dbReference type="GO" id="GO:0032993">
    <property type="term" value="C:protein-DNA complex"/>
    <property type="evidence" value="ECO:0007669"/>
    <property type="project" value="TreeGrafter"/>
</dbReference>
<reference evidence="7 8" key="1">
    <citation type="submission" date="2019-03" db="EMBL/GenBank/DDBJ databases">
        <title>Genomic Encyclopedia of Type Strains, Phase IV (KMG-IV): sequencing the most valuable type-strain genomes for metagenomic binning, comparative biology and taxonomic classification.</title>
        <authorList>
            <person name="Goeker M."/>
        </authorList>
    </citation>
    <scope>NUCLEOTIDE SEQUENCE [LARGE SCALE GENOMIC DNA]</scope>
    <source>
        <strain evidence="7 8">DSM 11901</strain>
    </source>
</reference>
<comment type="catalytic activity">
    <reaction evidence="1">
        <text>Hydrolysis of alkylated DNA, releasing 3-methyladenine, 3-methylguanine, 7-methylguanine and 7-methyladenine.</text>
        <dbReference type="EC" id="3.2.2.21"/>
    </reaction>
</comment>
<dbReference type="AlphaFoldDB" id="A0A4R6R8V7"/>
<dbReference type="SMART" id="SM01009">
    <property type="entry name" value="AlkA_N"/>
    <property type="match status" value="1"/>
</dbReference>
<feature type="domain" description="DNA-3-methyladenine glycosylase AlkA N-terminal" evidence="6">
    <location>
        <begin position="24"/>
        <end position="149"/>
    </location>
</feature>
<dbReference type="GO" id="GO:0006307">
    <property type="term" value="P:DNA alkylation repair"/>
    <property type="evidence" value="ECO:0007669"/>
    <property type="project" value="TreeGrafter"/>
</dbReference>
<dbReference type="PANTHER" id="PTHR43003">
    <property type="entry name" value="DNA-3-METHYLADENINE GLYCOSYLASE"/>
    <property type="match status" value="1"/>
</dbReference>
<sequence>MTRATPGKPPCGAQTTLRQHLRHPISLPANFRRDDVLAFHGRDPHALAERVTASRLDKGLVWQGAPALLSLSFQDDAVHAELAVDSDLDAGLGACLGADVDQPRFEAMVRRMLGLDQDVEGFERAHRHHPEFGPVLARQSGLRVPVTASPFEALSWAITGQQISVQAAVAIRRRMIEACGVRHSSGILCHPQAAQLLALGEAGLRTAGFTASKARTLLSVSEAVHSGTLRLGEGLGGWLGGDQNKEQDKTLRAGPSDIAAQLLAIQGIGPWTVSYALMRGFGWLDGSLHGDVAVRRALGALLKPNAASAKPPSPRFQPLQPVPSPTVTPQVAEAWLAPLSPWRALAAAHLWASLSVAA</sequence>
<dbReference type="InterPro" id="IPR003265">
    <property type="entry name" value="HhH-GPD_domain"/>
</dbReference>
<dbReference type="GO" id="GO:0006285">
    <property type="term" value="P:base-excision repair, AP site formation"/>
    <property type="evidence" value="ECO:0007669"/>
    <property type="project" value="TreeGrafter"/>
</dbReference>
<gene>
    <name evidence="7" type="ORF">EV672_106208</name>
</gene>
<protein>
    <recommendedName>
        <fullName evidence="2">DNA-3-methyladenine glycosylase II</fullName>
        <ecNumber evidence="2">3.2.2.21</ecNumber>
    </recommendedName>
</protein>
<proteinExistence type="predicted"/>
<organism evidence="7 8">
    <name type="scientific">Aquabacterium commune</name>
    <dbReference type="NCBI Taxonomy" id="70586"/>
    <lineage>
        <taxon>Bacteria</taxon>
        <taxon>Pseudomonadati</taxon>
        <taxon>Pseudomonadota</taxon>
        <taxon>Betaproteobacteria</taxon>
        <taxon>Burkholderiales</taxon>
        <taxon>Aquabacterium</taxon>
    </lineage>
</organism>
<dbReference type="SMART" id="SM00478">
    <property type="entry name" value="ENDO3c"/>
    <property type="match status" value="1"/>
</dbReference>
<evidence type="ECO:0000313" key="8">
    <source>
        <dbReference type="Proteomes" id="UP000294593"/>
    </source>
</evidence>
<dbReference type="GO" id="GO:0043916">
    <property type="term" value="F:DNA-7-methylguanine glycosylase activity"/>
    <property type="evidence" value="ECO:0007669"/>
    <property type="project" value="TreeGrafter"/>
</dbReference>
<evidence type="ECO:0000256" key="2">
    <source>
        <dbReference type="ARBA" id="ARBA00012000"/>
    </source>
</evidence>
<name>A0A4R6R8V7_9BURK</name>
<dbReference type="Proteomes" id="UP000294593">
    <property type="component" value="Unassembled WGS sequence"/>
</dbReference>
<dbReference type="EC" id="3.2.2.21" evidence="2"/>
<dbReference type="GO" id="GO:0008725">
    <property type="term" value="F:DNA-3-methyladenine glycosylase activity"/>
    <property type="evidence" value="ECO:0007669"/>
    <property type="project" value="TreeGrafter"/>
</dbReference>
<dbReference type="InterPro" id="IPR051912">
    <property type="entry name" value="Alkylbase_DNA_Glycosylase/TA"/>
</dbReference>
<evidence type="ECO:0000256" key="1">
    <source>
        <dbReference type="ARBA" id="ARBA00000086"/>
    </source>
</evidence>